<protein>
    <submittedName>
        <fullName evidence="1">Myotubularin-related protein 14</fullName>
    </submittedName>
</protein>
<dbReference type="AlphaFoldDB" id="A0A2I0TKL5"/>
<reference evidence="2" key="2">
    <citation type="submission" date="2017-12" db="EMBL/GenBank/DDBJ databases">
        <title>Genome sequence of the Bar-tailed Godwit (Limosa lapponica baueri).</title>
        <authorList>
            <person name="Lima N.C.B."/>
            <person name="Parody-Merino A.M."/>
            <person name="Battley P.F."/>
            <person name="Fidler A.E."/>
            <person name="Prosdocimi F."/>
        </authorList>
    </citation>
    <scope>NUCLEOTIDE SEQUENCE [LARGE SCALE GENOMIC DNA]</scope>
</reference>
<reference evidence="2" key="1">
    <citation type="submission" date="2017-11" db="EMBL/GenBank/DDBJ databases">
        <authorList>
            <person name="Lima N.C."/>
            <person name="Parody-Merino A.M."/>
            <person name="Battley P.F."/>
            <person name="Fidler A.E."/>
            <person name="Prosdocimi F."/>
        </authorList>
    </citation>
    <scope>NUCLEOTIDE SEQUENCE [LARGE SCALE GENOMIC DNA]</scope>
</reference>
<dbReference type="EMBL" id="KZ509192">
    <property type="protein sequence ID" value="PKU34364.1"/>
    <property type="molecule type" value="Genomic_DNA"/>
</dbReference>
<keyword evidence="2" id="KW-1185">Reference proteome</keyword>
<organism evidence="1 2">
    <name type="scientific">Limosa lapponica baueri</name>
    <dbReference type="NCBI Taxonomy" id="1758121"/>
    <lineage>
        <taxon>Eukaryota</taxon>
        <taxon>Metazoa</taxon>
        <taxon>Chordata</taxon>
        <taxon>Craniata</taxon>
        <taxon>Vertebrata</taxon>
        <taxon>Euteleostomi</taxon>
        <taxon>Archelosauria</taxon>
        <taxon>Archosauria</taxon>
        <taxon>Dinosauria</taxon>
        <taxon>Saurischia</taxon>
        <taxon>Theropoda</taxon>
        <taxon>Coelurosauria</taxon>
        <taxon>Aves</taxon>
        <taxon>Neognathae</taxon>
        <taxon>Neoaves</taxon>
        <taxon>Charadriiformes</taxon>
        <taxon>Scolopacidae</taxon>
        <taxon>Limosa</taxon>
    </lineage>
</organism>
<gene>
    <name evidence="1" type="ORF">llap_15337</name>
</gene>
<accession>A0A2I0TKL5</accession>
<dbReference type="Proteomes" id="UP000233556">
    <property type="component" value="Unassembled WGS sequence"/>
</dbReference>
<dbReference type="OrthoDB" id="2408718at2759"/>
<proteinExistence type="predicted"/>
<name>A0A2I0TKL5_LIMLA</name>
<sequence length="100" mass="10252">MAHVAGLHLGTLYEEGRELAQGLTSASARLAKAALSLGTVASLVSASDRESRLEEVRSAFLASYSRTIGLKAVPPSPSGAIGGLLEQFVRGVGLRGSSTL</sequence>
<evidence type="ECO:0000313" key="2">
    <source>
        <dbReference type="Proteomes" id="UP000233556"/>
    </source>
</evidence>
<evidence type="ECO:0000313" key="1">
    <source>
        <dbReference type="EMBL" id="PKU34364.1"/>
    </source>
</evidence>